<dbReference type="OrthoDB" id="1750137at2759"/>
<dbReference type="Proteomes" id="UP000634136">
    <property type="component" value="Unassembled WGS sequence"/>
</dbReference>
<gene>
    <name evidence="1" type="ORF">G2W53_032369</name>
</gene>
<sequence>MGEDNGRSRKSSKKTDISYGLHGFDQPTLEAKKNVGFIDGSIKPPQDLDKYAEWKSIDSMIKSWIKNFIQEEIADNFVFALTSKALWDILEERFSVNNAPQLYHVQKQTNLVRQGGDSVTVYYNKLHRCWDELDRMKPTSTCTCGKCTCDLSKKIADAVSSTKLLQLLMGLNLIFDVVRTQILNLVPLPSVKKAFHTVVTDEAQRDINLTYSSPVEDNTAMMVKGYQPKNEPSEFKRKEVSKKDKYCDHCKVNGHTKETCFKIHGYLEWWKELKEKRAGKKTVAAHVKDSSVTETPIHQDLDAGSKDLNTAVSFLLKEVQRLGKNKASTSKDEQVNFANLYDFAGAED</sequence>
<evidence type="ECO:0008006" key="3">
    <source>
        <dbReference type="Google" id="ProtNLM"/>
    </source>
</evidence>
<accession>A0A834SXH0</accession>
<evidence type="ECO:0000313" key="1">
    <source>
        <dbReference type="EMBL" id="KAF7811393.1"/>
    </source>
</evidence>
<dbReference type="EMBL" id="JAAIUW010000010">
    <property type="protein sequence ID" value="KAF7811393.1"/>
    <property type="molecule type" value="Genomic_DNA"/>
</dbReference>
<comment type="caution">
    <text evidence="1">The sequence shown here is derived from an EMBL/GenBank/DDBJ whole genome shotgun (WGS) entry which is preliminary data.</text>
</comment>
<evidence type="ECO:0000313" key="2">
    <source>
        <dbReference type="Proteomes" id="UP000634136"/>
    </source>
</evidence>
<organism evidence="1 2">
    <name type="scientific">Senna tora</name>
    <dbReference type="NCBI Taxonomy" id="362788"/>
    <lineage>
        <taxon>Eukaryota</taxon>
        <taxon>Viridiplantae</taxon>
        <taxon>Streptophyta</taxon>
        <taxon>Embryophyta</taxon>
        <taxon>Tracheophyta</taxon>
        <taxon>Spermatophyta</taxon>
        <taxon>Magnoliopsida</taxon>
        <taxon>eudicotyledons</taxon>
        <taxon>Gunneridae</taxon>
        <taxon>Pentapetalae</taxon>
        <taxon>rosids</taxon>
        <taxon>fabids</taxon>
        <taxon>Fabales</taxon>
        <taxon>Fabaceae</taxon>
        <taxon>Caesalpinioideae</taxon>
        <taxon>Cassia clade</taxon>
        <taxon>Senna</taxon>
    </lineage>
</organism>
<proteinExistence type="predicted"/>
<keyword evidence="2" id="KW-1185">Reference proteome</keyword>
<name>A0A834SXH0_9FABA</name>
<dbReference type="AlphaFoldDB" id="A0A834SXH0"/>
<reference evidence="1" key="1">
    <citation type="submission" date="2020-09" db="EMBL/GenBank/DDBJ databases">
        <title>Genome-Enabled Discovery of Anthraquinone Biosynthesis in Senna tora.</title>
        <authorList>
            <person name="Kang S.-H."/>
            <person name="Pandey R.P."/>
            <person name="Lee C.-M."/>
            <person name="Sim J.-S."/>
            <person name="Jeong J.-T."/>
            <person name="Choi B.-S."/>
            <person name="Jung M."/>
            <person name="Ginzburg D."/>
            <person name="Zhao K."/>
            <person name="Won S.Y."/>
            <person name="Oh T.-J."/>
            <person name="Yu Y."/>
            <person name="Kim N.-H."/>
            <person name="Lee O.R."/>
            <person name="Lee T.-H."/>
            <person name="Bashyal P."/>
            <person name="Kim T.-S."/>
            <person name="Lee W.-H."/>
            <person name="Kawkins C."/>
            <person name="Kim C.-K."/>
            <person name="Kim J.S."/>
            <person name="Ahn B.O."/>
            <person name="Rhee S.Y."/>
            <person name="Sohng J.K."/>
        </authorList>
    </citation>
    <scope>NUCLEOTIDE SEQUENCE</scope>
    <source>
        <tissue evidence="1">Leaf</tissue>
    </source>
</reference>
<dbReference type="PANTHER" id="PTHR34222:SF99">
    <property type="entry name" value="PROTEIN, PUTATIVE-RELATED"/>
    <property type="match status" value="1"/>
</dbReference>
<dbReference type="PANTHER" id="PTHR34222">
    <property type="entry name" value="GAG_PRE-INTEGRS DOMAIN-CONTAINING PROTEIN"/>
    <property type="match status" value="1"/>
</dbReference>
<protein>
    <recommendedName>
        <fullName evidence="3">Retrotransposon gag domain-containing protein</fullName>
    </recommendedName>
</protein>